<evidence type="ECO:0000313" key="7">
    <source>
        <dbReference type="Proteomes" id="UP001289374"/>
    </source>
</evidence>
<organism evidence="6 7">
    <name type="scientific">Sesamum angolense</name>
    <dbReference type="NCBI Taxonomy" id="2727404"/>
    <lineage>
        <taxon>Eukaryota</taxon>
        <taxon>Viridiplantae</taxon>
        <taxon>Streptophyta</taxon>
        <taxon>Embryophyta</taxon>
        <taxon>Tracheophyta</taxon>
        <taxon>Spermatophyta</taxon>
        <taxon>Magnoliopsida</taxon>
        <taxon>eudicotyledons</taxon>
        <taxon>Gunneridae</taxon>
        <taxon>Pentapetalae</taxon>
        <taxon>asterids</taxon>
        <taxon>lamiids</taxon>
        <taxon>Lamiales</taxon>
        <taxon>Pedaliaceae</taxon>
        <taxon>Sesamum</taxon>
    </lineage>
</organism>
<evidence type="ECO:0000256" key="4">
    <source>
        <dbReference type="ARBA" id="ARBA00023128"/>
    </source>
</evidence>
<evidence type="ECO:0000256" key="1">
    <source>
        <dbReference type="ARBA" id="ARBA00004173"/>
    </source>
</evidence>
<evidence type="ECO:0000313" key="6">
    <source>
        <dbReference type="EMBL" id="KAK4403023.1"/>
    </source>
</evidence>
<comment type="similarity">
    <text evidence="2">Belongs to the bacterial ribosomal protein bL32 family.</text>
</comment>
<evidence type="ECO:0000256" key="3">
    <source>
        <dbReference type="ARBA" id="ARBA00022980"/>
    </source>
</evidence>
<keyword evidence="5" id="KW-0687">Ribonucleoprotein</keyword>
<dbReference type="PANTHER" id="PTHR21026">
    <property type="entry name" value="39S RIBOSOMAL PROTEIN L32, MITOCHONDRIAL"/>
    <property type="match status" value="1"/>
</dbReference>
<evidence type="ECO:0000256" key="2">
    <source>
        <dbReference type="ARBA" id="ARBA00008560"/>
    </source>
</evidence>
<comment type="caution">
    <text evidence="6">The sequence shown here is derived from an EMBL/GenBank/DDBJ whole genome shotgun (WGS) entry which is preliminary data.</text>
</comment>
<proteinExistence type="inferred from homology"/>
<comment type="subcellular location">
    <subcellularLocation>
        <location evidence="1">Mitochondrion</location>
    </subcellularLocation>
</comment>
<dbReference type="GO" id="GO:0003735">
    <property type="term" value="F:structural constituent of ribosome"/>
    <property type="evidence" value="ECO:0007669"/>
    <property type="project" value="TreeGrafter"/>
</dbReference>
<keyword evidence="3" id="KW-0689">Ribosomal protein</keyword>
<dbReference type="EMBL" id="JACGWL010000005">
    <property type="protein sequence ID" value="KAK4403023.1"/>
    <property type="molecule type" value="Genomic_DNA"/>
</dbReference>
<name>A0AAE2BZ19_9LAMI</name>
<protein>
    <submittedName>
        <fullName evidence="6">Uncharacterized protein</fullName>
    </submittedName>
</protein>
<reference evidence="6" key="1">
    <citation type="submission" date="2020-06" db="EMBL/GenBank/DDBJ databases">
        <authorList>
            <person name="Li T."/>
            <person name="Hu X."/>
            <person name="Zhang T."/>
            <person name="Song X."/>
            <person name="Zhang H."/>
            <person name="Dai N."/>
            <person name="Sheng W."/>
            <person name="Hou X."/>
            <person name="Wei L."/>
        </authorList>
    </citation>
    <scope>NUCLEOTIDE SEQUENCE</scope>
    <source>
        <strain evidence="6">K16</strain>
        <tissue evidence="6">Leaf</tissue>
    </source>
</reference>
<gene>
    <name evidence="6" type="ORF">Sango_1043000</name>
</gene>
<keyword evidence="7" id="KW-1185">Reference proteome</keyword>
<reference evidence="6" key="2">
    <citation type="journal article" date="2024" name="Plant">
        <title>Genomic evolution and insights into agronomic trait innovations of Sesamum species.</title>
        <authorList>
            <person name="Miao H."/>
            <person name="Wang L."/>
            <person name="Qu L."/>
            <person name="Liu H."/>
            <person name="Sun Y."/>
            <person name="Le M."/>
            <person name="Wang Q."/>
            <person name="Wei S."/>
            <person name="Zheng Y."/>
            <person name="Lin W."/>
            <person name="Duan Y."/>
            <person name="Cao H."/>
            <person name="Xiong S."/>
            <person name="Wang X."/>
            <person name="Wei L."/>
            <person name="Li C."/>
            <person name="Ma Q."/>
            <person name="Ju M."/>
            <person name="Zhao R."/>
            <person name="Li G."/>
            <person name="Mu C."/>
            <person name="Tian Q."/>
            <person name="Mei H."/>
            <person name="Zhang T."/>
            <person name="Gao T."/>
            <person name="Zhang H."/>
        </authorList>
    </citation>
    <scope>NUCLEOTIDE SEQUENCE</scope>
    <source>
        <strain evidence="6">K16</strain>
    </source>
</reference>
<dbReference type="AlphaFoldDB" id="A0AAE2BZ19"/>
<sequence length="141" mass="15440">MALRASMLKRGAGKAECTLGGIRRLAHALAQPAPLETAITHQINTALPPLVFPENHDYKDPGADFPNLPFIGGAMELMAVPKKKQYCKYKVFLVLCDLIVLIERSVVESSYHISSVVVGLSKILKEMVKTYSSAPYQLVTV</sequence>
<dbReference type="InterPro" id="IPR051991">
    <property type="entry name" value="Mitoribosomal_protein_bL32"/>
</dbReference>
<dbReference type="Proteomes" id="UP001289374">
    <property type="component" value="Unassembled WGS sequence"/>
</dbReference>
<dbReference type="GO" id="GO:0005762">
    <property type="term" value="C:mitochondrial large ribosomal subunit"/>
    <property type="evidence" value="ECO:0007669"/>
    <property type="project" value="TreeGrafter"/>
</dbReference>
<dbReference type="PANTHER" id="PTHR21026:SF2">
    <property type="entry name" value="LARGE RIBOSOMAL SUBUNIT PROTEIN BL32M"/>
    <property type="match status" value="1"/>
</dbReference>
<evidence type="ECO:0000256" key="5">
    <source>
        <dbReference type="ARBA" id="ARBA00023274"/>
    </source>
</evidence>
<keyword evidence="4" id="KW-0496">Mitochondrion</keyword>
<accession>A0AAE2BZ19</accession>